<dbReference type="OrthoDB" id="63113at2759"/>
<sequence length="291" mass="32537">MGGGRSRNKYAYQHSDDDNDLTESDSQATTDEETEDDARAEMENALVQSALARIRKARARGRQDVKLNKGEVAALERRRKRLEAEAARKKGADGRKRKDKEQRVAVPISQFDAPSHSSSSAMVRSQGPPVGMFPPPNTPQGRPRSSASSHSLRSSFQRHGSSSPFDYQYVSTSSNRRHGSDTLKHSSSLKALPHEEDQGHDSPSPHTGLDPFQYQTSEPYETYVERMPEDDERGNDGHEDDAYPDHGTGQEDTIVVETEEQELRSSKGKRTTSRNSSPGKRKSSSRRRRDK</sequence>
<feature type="compositionally biased region" description="Basic and acidic residues" evidence="1">
    <location>
        <begin position="234"/>
        <end position="244"/>
    </location>
</feature>
<feature type="region of interest" description="Disordered" evidence="1">
    <location>
        <begin position="1"/>
        <end position="44"/>
    </location>
</feature>
<proteinExistence type="predicted"/>
<evidence type="ECO:0000256" key="1">
    <source>
        <dbReference type="SAM" id="MobiDB-lite"/>
    </source>
</evidence>
<protein>
    <submittedName>
        <fullName evidence="2">Putative prenylated Rab acceptor 1</fullName>
    </submittedName>
</protein>
<accession>A0A1S8A8I8</accession>
<dbReference type="AlphaFoldDB" id="A0A1S8A8I8"/>
<feature type="region of interest" description="Disordered" evidence="1">
    <location>
        <begin position="57"/>
        <end position="291"/>
    </location>
</feature>
<gene>
    <name evidence="2" type="ORF">SAMD00023353_2700030</name>
</gene>
<dbReference type="EMBL" id="DF977472">
    <property type="protein sequence ID" value="GAW26292.1"/>
    <property type="molecule type" value="Genomic_DNA"/>
</dbReference>
<evidence type="ECO:0000313" key="3">
    <source>
        <dbReference type="Proteomes" id="UP000054516"/>
    </source>
</evidence>
<feature type="compositionally biased region" description="Basic residues" evidence="1">
    <location>
        <begin position="279"/>
        <end position="291"/>
    </location>
</feature>
<keyword evidence="3" id="KW-1185">Reference proteome</keyword>
<reference evidence="2" key="1">
    <citation type="submission" date="2016-03" db="EMBL/GenBank/DDBJ databases">
        <title>Draft genome sequence of Rosellinia necatrix.</title>
        <authorList>
            <person name="Kanematsu S."/>
        </authorList>
    </citation>
    <scope>NUCLEOTIDE SEQUENCE [LARGE SCALE GENOMIC DNA]</scope>
    <source>
        <strain evidence="2">W97</strain>
    </source>
</reference>
<feature type="compositionally biased region" description="Low complexity" evidence="1">
    <location>
        <begin position="142"/>
        <end position="158"/>
    </location>
</feature>
<organism evidence="2">
    <name type="scientific">Rosellinia necatrix</name>
    <name type="common">White root-rot fungus</name>
    <dbReference type="NCBI Taxonomy" id="77044"/>
    <lineage>
        <taxon>Eukaryota</taxon>
        <taxon>Fungi</taxon>
        <taxon>Dikarya</taxon>
        <taxon>Ascomycota</taxon>
        <taxon>Pezizomycotina</taxon>
        <taxon>Sordariomycetes</taxon>
        <taxon>Xylariomycetidae</taxon>
        <taxon>Xylariales</taxon>
        <taxon>Xylariaceae</taxon>
        <taxon>Rosellinia</taxon>
    </lineage>
</organism>
<dbReference type="STRING" id="77044.A0A1S8A8I8"/>
<feature type="compositionally biased region" description="Polar residues" evidence="1">
    <location>
        <begin position="159"/>
        <end position="174"/>
    </location>
</feature>
<name>A0A1S8A8I8_ROSNE</name>
<feature type="compositionally biased region" description="Basic and acidic residues" evidence="1">
    <location>
        <begin position="82"/>
        <end position="103"/>
    </location>
</feature>
<evidence type="ECO:0000313" key="2">
    <source>
        <dbReference type="EMBL" id="GAW26292.1"/>
    </source>
</evidence>
<dbReference type="Proteomes" id="UP000054516">
    <property type="component" value="Unassembled WGS sequence"/>
</dbReference>